<keyword evidence="2" id="KW-1185">Reference proteome</keyword>
<name>A0ABQ2S9K9_9DEIO</name>
<gene>
    <name evidence="1" type="ORF">GCM10008960_40990</name>
</gene>
<evidence type="ECO:0008006" key="3">
    <source>
        <dbReference type="Google" id="ProtNLM"/>
    </source>
</evidence>
<dbReference type="Proteomes" id="UP000644548">
    <property type="component" value="Unassembled WGS sequence"/>
</dbReference>
<evidence type="ECO:0000313" key="2">
    <source>
        <dbReference type="Proteomes" id="UP000644548"/>
    </source>
</evidence>
<dbReference type="RefSeq" id="WP_189074983.1">
    <property type="nucleotide sequence ID" value="NZ_BMQN01000031.1"/>
</dbReference>
<sequence length="82" mass="8785">MNATGATYRRPLGARLSPAEAAQLTVRAAQGEQLPAVPVRDAQGYVLTALTTLSANDLRDHQARVQEVARVLYLFQAPALLA</sequence>
<comment type="caution">
    <text evidence="1">The sequence shown here is derived from an EMBL/GenBank/DDBJ whole genome shotgun (WGS) entry which is preliminary data.</text>
</comment>
<accession>A0ABQ2S9K9</accession>
<proteinExistence type="predicted"/>
<reference evidence="2" key="1">
    <citation type="journal article" date="2019" name="Int. J. Syst. Evol. Microbiol.">
        <title>The Global Catalogue of Microorganisms (GCM) 10K type strain sequencing project: providing services to taxonomists for standard genome sequencing and annotation.</title>
        <authorList>
            <consortium name="The Broad Institute Genomics Platform"/>
            <consortium name="The Broad Institute Genome Sequencing Center for Infectious Disease"/>
            <person name="Wu L."/>
            <person name="Ma J."/>
        </authorList>
    </citation>
    <scope>NUCLEOTIDE SEQUENCE [LARGE SCALE GENOMIC DNA]</scope>
    <source>
        <strain evidence="2">JCM 31405</strain>
    </source>
</reference>
<organism evidence="1 2">
    <name type="scientific">Deinococcus sedimenti</name>
    <dbReference type="NCBI Taxonomy" id="1867090"/>
    <lineage>
        <taxon>Bacteria</taxon>
        <taxon>Thermotogati</taxon>
        <taxon>Deinococcota</taxon>
        <taxon>Deinococci</taxon>
        <taxon>Deinococcales</taxon>
        <taxon>Deinococcaceae</taxon>
        <taxon>Deinococcus</taxon>
    </lineage>
</organism>
<evidence type="ECO:0000313" key="1">
    <source>
        <dbReference type="EMBL" id="GGS10765.1"/>
    </source>
</evidence>
<dbReference type="EMBL" id="BMQN01000031">
    <property type="protein sequence ID" value="GGS10765.1"/>
    <property type="molecule type" value="Genomic_DNA"/>
</dbReference>
<protein>
    <recommendedName>
        <fullName evidence="3">IclR-ED domain-containing protein</fullName>
    </recommendedName>
</protein>